<feature type="binding site" evidence="6">
    <location>
        <position position="208"/>
    </location>
    <ligand>
        <name>pyruvate</name>
        <dbReference type="ChEBI" id="CHEBI:15361"/>
    </ligand>
</feature>
<dbReference type="SMART" id="SM01130">
    <property type="entry name" value="DHDPS"/>
    <property type="match status" value="1"/>
</dbReference>
<sequence length="306" mass="31655">MTADFHGIIPPLLTPRTTDGEIDRAGLAALVDHLVAGGVHGIFVLGSSGEVPYLTNAERDLVLSTAIEAAAGRVPVLVGISEQTTTRVLEEADRLLAIGGDAAVVTTPFYALSDAAEVERHLRTVAAHISVPLFAYDVPVRTHMKMPLDVLVRLAEEGVIAGVKDSSGDDVGFRRLLLATKHLPDFAVFTGHEVVTDGAMLGGAAGIVPGLGNVDPAGYVRIYDAAKAGDWQAAAAEQDRVAALFDITGAATPGRVSAGAAGLGGFKTALQLMGVIGSNRMAEPMEALNADETEHVREIVAAAGLL</sequence>
<evidence type="ECO:0000256" key="3">
    <source>
        <dbReference type="ARBA" id="ARBA00023270"/>
    </source>
</evidence>
<gene>
    <name evidence="7" type="ORF">FHQ09_16385</name>
</gene>
<evidence type="ECO:0000256" key="1">
    <source>
        <dbReference type="ARBA" id="ARBA00007592"/>
    </source>
</evidence>
<dbReference type="AlphaFoldDB" id="A0A5C4WZP8"/>
<dbReference type="Pfam" id="PF00701">
    <property type="entry name" value="DHDPS"/>
    <property type="match status" value="1"/>
</dbReference>
<comment type="similarity">
    <text evidence="1 4">Belongs to the DapA family.</text>
</comment>
<dbReference type="PROSITE" id="PS00666">
    <property type="entry name" value="DHDPS_2"/>
    <property type="match status" value="1"/>
</dbReference>
<dbReference type="GO" id="GO:0008840">
    <property type="term" value="F:4-hydroxy-tetrahydrodipicolinate synthase activity"/>
    <property type="evidence" value="ECO:0007669"/>
    <property type="project" value="TreeGrafter"/>
</dbReference>
<evidence type="ECO:0000256" key="6">
    <source>
        <dbReference type="PIRSR" id="PIRSR001365-2"/>
    </source>
</evidence>
<evidence type="ECO:0000256" key="2">
    <source>
        <dbReference type="ARBA" id="ARBA00023239"/>
    </source>
</evidence>
<keyword evidence="3" id="KW-0704">Schiff base</keyword>
<organism evidence="7 8">
    <name type="scientific">Brevibacterium sediminis</name>
    <dbReference type="NCBI Taxonomy" id="1857024"/>
    <lineage>
        <taxon>Bacteria</taxon>
        <taxon>Bacillati</taxon>
        <taxon>Actinomycetota</taxon>
        <taxon>Actinomycetes</taxon>
        <taxon>Micrococcales</taxon>
        <taxon>Brevibacteriaceae</taxon>
        <taxon>Brevibacterium</taxon>
    </lineage>
</organism>
<dbReference type="EMBL" id="VDMQ01000012">
    <property type="protein sequence ID" value="TNM53049.1"/>
    <property type="molecule type" value="Genomic_DNA"/>
</dbReference>
<dbReference type="InterPro" id="IPR002220">
    <property type="entry name" value="DapA-like"/>
</dbReference>
<protein>
    <submittedName>
        <fullName evidence="7">Dihydrodipicolinate synthase family protein</fullName>
    </submittedName>
</protein>
<accession>A0A5C4WZP8</accession>
<feature type="active site" description="Proton donor/acceptor" evidence="5">
    <location>
        <position position="136"/>
    </location>
</feature>
<dbReference type="InterPro" id="IPR013785">
    <property type="entry name" value="Aldolase_TIM"/>
</dbReference>
<evidence type="ECO:0000313" key="7">
    <source>
        <dbReference type="EMBL" id="TNM53049.1"/>
    </source>
</evidence>
<proteinExistence type="inferred from homology"/>
<dbReference type="GO" id="GO:0044281">
    <property type="term" value="P:small molecule metabolic process"/>
    <property type="evidence" value="ECO:0007669"/>
    <property type="project" value="UniProtKB-ARBA"/>
</dbReference>
<keyword evidence="2 4" id="KW-0456">Lyase</keyword>
<dbReference type="PANTHER" id="PTHR12128:SF66">
    <property type="entry name" value="4-HYDROXY-2-OXOGLUTARATE ALDOLASE, MITOCHONDRIAL"/>
    <property type="match status" value="1"/>
</dbReference>
<dbReference type="SUPFAM" id="SSF51569">
    <property type="entry name" value="Aldolase"/>
    <property type="match status" value="1"/>
</dbReference>
<evidence type="ECO:0000313" key="8">
    <source>
        <dbReference type="Proteomes" id="UP000314223"/>
    </source>
</evidence>
<dbReference type="PIRSF" id="PIRSF001365">
    <property type="entry name" value="DHDPS"/>
    <property type="match status" value="1"/>
</dbReference>
<feature type="active site" description="Schiff-base intermediate with substrate" evidence="5">
    <location>
        <position position="164"/>
    </location>
</feature>
<dbReference type="Proteomes" id="UP000314223">
    <property type="component" value="Unassembled WGS sequence"/>
</dbReference>
<dbReference type="Gene3D" id="3.20.20.70">
    <property type="entry name" value="Aldolase class I"/>
    <property type="match status" value="1"/>
</dbReference>
<evidence type="ECO:0000256" key="5">
    <source>
        <dbReference type="PIRSR" id="PIRSR001365-1"/>
    </source>
</evidence>
<dbReference type="PRINTS" id="PR00146">
    <property type="entry name" value="DHPICSNTHASE"/>
</dbReference>
<evidence type="ECO:0000256" key="4">
    <source>
        <dbReference type="PIRNR" id="PIRNR001365"/>
    </source>
</evidence>
<dbReference type="CDD" id="cd00408">
    <property type="entry name" value="DHDPS-like"/>
    <property type="match status" value="1"/>
</dbReference>
<dbReference type="PANTHER" id="PTHR12128">
    <property type="entry name" value="DIHYDRODIPICOLINATE SYNTHASE"/>
    <property type="match status" value="1"/>
</dbReference>
<reference evidence="7 8" key="1">
    <citation type="submission" date="2019-06" db="EMBL/GenBank/DDBJ databases">
        <authorList>
            <person name="Mardanova A.M."/>
            <person name="Pudova D.S."/>
            <person name="Shagimardanova E.I."/>
            <person name="Gogoleva N.E."/>
            <person name="Lutfullin M.T."/>
            <person name="Hadieva G.F."/>
            <person name="Sharipova M.R."/>
        </authorList>
    </citation>
    <scope>NUCLEOTIDE SEQUENCE [LARGE SCALE GENOMIC DNA]</scope>
    <source>
        <strain evidence="7 8">MG-1</strain>
    </source>
</reference>
<comment type="caution">
    <text evidence="7">The sequence shown here is derived from an EMBL/GenBank/DDBJ whole genome shotgun (WGS) entry which is preliminary data.</text>
</comment>
<name>A0A5C4WZP8_9MICO</name>
<dbReference type="RefSeq" id="WP_139469884.1">
    <property type="nucleotide sequence ID" value="NZ_VDMQ01000012.1"/>
</dbReference>
<dbReference type="InterPro" id="IPR020625">
    <property type="entry name" value="Schiff_base-form_aldolases_AS"/>
</dbReference>